<reference evidence="1 2" key="1">
    <citation type="submission" date="2018-12" db="EMBL/GenBank/DDBJ databases">
        <authorList>
            <person name="Tiukova I."/>
            <person name="Dainat J."/>
        </authorList>
    </citation>
    <scope>NUCLEOTIDE SEQUENCE [LARGE SCALE GENOMIC DNA]</scope>
</reference>
<proteinExistence type="predicted"/>
<sequence length="114" mass="13300">MREKNSTEEYNDNYKQRFLVFDRIIEGVSKGDMTIEDINNDLAVSNERFESVFHLPGSFFTGVTGLDKSELKSLYHKYKSGNLEVLEQVSEQEKENVEQEQVPNKDIMKLKTFL</sequence>
<dbReference type="OrthoDB" id="3988607at2759"/>
<dbReference type="Proteomes" id="UP000290900">
    <property type="component" value="Unassembled WGS sequence"/>
</dbReference>
<protein>
    <submittedName>
        <fullName evidence="1">DEKNAAC100583</fullName>
    </submittedName>
</protein>
<keyword evidence="2" id="KW-1185">Reference proteome</keyword>
<evidence type="ECO:0000313" key="2">
    <source>
        <dbReference type="Proteomes" id="UP000290900"/>
    </source>
</evidence>
<organism evidence="1 2">
    <name type="scientific">Brettanomyces naardenensis</name>
    <name type="common">Yeast</name>
    <dbReference type="NCBI Taxonomy" id="13370"/>
    <lineage>
        <taxon>Eukaryota</taxon>
        <taxon>Fungi</taxon>
        <taxon>Dikarya</taxon>
        <taxon>Ascomycota</taxon>
        <taxon>Saccharomycotina</taxon>
        <taxon>Pichiomycetes</taxon>
        <taxon>Pichiales</taxon>
        <taxon>Pichiaceae</taxon>
        <taxon>Brettanomyces</taxon>
    </lineage>
</organism>
<dbReference type="AlphaFoldDB" id="A0A448YFC5"/>
<name>A0A448YFC5_BRENA</name>
<dbReference type="InParanoid" id="A0A448YFC5"/>
<gene>
    <name evidence="1" type="ORF">BRENAR_LOCUS314</name>
</gene>
<evidence type="ECO:0000313" key="1">
    <source>
        <dbReference type="EMBL" id="VEU19577.1"/>
    </source>
</evidence>
<accession>A0A448YFC5</accession>
<dbReference type="EMBL" id="CAACVR010000001">
    <property type="protein sequence ID" value="VEU19577.1"/>
    <property type="molecule type" value="Genomic_DNA"/>
</dbReference>